<reference evidence="8 9" key="1">
    <citation type="submission" date="2019-02" db="EMBL/GenBank/DDBJ databases">
        <title>Deep-cultivation of Planctomycetes and their phenomic and genomic characterization uncovers novel biology.</title>
        <authorList>
            <person name="Wiegand S."/>
            <person name="Jogler M."/>
            <person name="Boedeker C."/>
            <person name="Pinto D."/>
            <person name="Vollmers J."/>
            <person name="Rivas-Marin E."/>
            <person name="Kohn T."/>
            <person name="Peeters S.H."/>
            <person name="Heuer A."/>
            <person name="Rast P."/>
            <person name="Oberbeckmann S."/>
            <person name="Bunk B."/>
            <person name="Jeske O."/>
            <person name="Meyerdierks A."/>
            <person name="Storesund J.E."/>
            <person name="Kallscheuer N."/>
            <person name="Luecker S."/>
            <person name="Lage O.M."/>
            <person name="Pohl T."/>
            <person name="Merkel B.J."/>
            <person name="Hornburger P."/>
            <person name="Mueller R.-W."/>
            <person name="Bruemmer F."/>
            <person name="Labrenz M."/>
            <person name="Spormann A.M."/>
            <person name="Op den Camp H."/>
            <person name="Overmann J."/>
            <person name="Amann R."/>
            <person name="Jetten M.S.M."/>
            <person name="Mascher T."/>
            <person name="Medema M.H."/>
            <person name="Devos D.P."/>
            <person name="Kaster A.-K."/>
            <person name="Ovreas L."/>
            <person name="Rohde M."/>
            <person name="Galperin M.Y."/>
            <person name="Jogler C."/>
        </authorList>
    </citation>
    <scope>NUCLEOTIDE SEQUENCE [LARGE SCALE GENOMIC DNA]</scope>
    <source>
        <strain evidence="8 9">Pla175</strain>
    </source>
</reference>
<dbReference type="EMBL" id="CP036291">
    <property type="protein sequence ID" value="QDU87552.1"/>
    <property type="molecule type" value="Genomic_DNA"/>
</dbReference>
<feature type="transmembrane region" description="Helical" evidence="6">
    <location>
        <begin position="419"/>
        <end position="437"/>
    </location>
</feature>
<dbReference type="GO" id="GO:0005315">
    <property type="term" value="F:phosphate transmembrane transporter activity"/>
    <property type="evidence" value="ECO:0007669"/>
    <property type="project" value="TreeGrafter"/>
</dbReference>
<feature type="domain" description="Citrate transporter-like" evidence="7">
    <location>
        <begin position="60"/>
        <end position="413"/>
    </location>
</feature>
<feature type="transmembrane region" description="Helical" evidence="6">
    <location>
        <begin position="131"/>
        <end position="153"/>
    </location>
</feature>
<comment type="subcellular location">
    <subcellularLocation>
        <location evidence="1">Membrane</location>
        <topology evidence="1">Multi-pass membrane protein</topology>
    </subcellularLocation>
</comment>
<keyword evidence="5 6" id="KW-0472">Membrane</keyword>
<dbReference type="PANTHER" id="PTHR10283:SF92">
    <property type="entry name" value="LOW-AFFINITY PHOSPHATE TRANSPORTER PHO91"/>
    <property type="match status" value="1"/>
</dbReference>
<evidence type="ECO:0000256" key="2">
    <source>
        <dbReference type="ARBA" id="ARBA00022448"/>
    </source>
</evidence>
<proteinExistence type="predicted"/>
<evidence type="ECO:0000313" key="9">
    <source>
        <dbReference type="Proteomes" id="UP000317429"/>
    </source>
</evidence>
<evidence type="ECO:0000256" key="6">
    <source>
        <dbReference type="SAM" id="Phobius"/>
    </source>
</evidence>
<feature type="transmembrane region" description="Helical" evidence="6">
    <location>
        <begin position="285"/>
        <end position="305"/>
    </location>
</feature>
<dbReference type="PANTHER" id="PTHR10283">
    <property type="entry name" value="SOLUTE CARRIER FAMILY 13 MEMBER"/>
    <property type="match status" value="1"/>
</dbReference>
<feature type="transmembrane region" description="Helical" evidence="6">
    <location>
        <begin position="311"/>
        <end position="331"/>
    </location>
</feature>
<protein>
    <submittedName>
        <fullName evidence="8">Sodium-dependent dicarboxylate transporter SdcS</fullName>
    </submittedName>
</protein>
<keyword evidence="4 6" id="KW-1133">Transmembrane helix</keyword>
<evidence type="ECO:0000259" key="7">
    <source>
        <dbReference type="Pfam" id="PF03600"/>
    </source>
</evidence>
<feature type="transmembrane region" description="Helical" evidence="6">
    <location>
        <begin position="20"/>
        <end position="37"/>
    </location>
</feature>
<dbReference type="AlphaFoldDB" id="A0A518D7U1"/>
<dbReference type="RefSeq" id="WP_145281513.1">
    <property type="nucleotide sequence ID" value="NZ_CP036291.1"/>
</dbReference>
<dbReference type="CDD" id="cd01115">
    <property type="entry name" value="SLC13_permease"/>
    <property type="match status" value="1"/>
</dbReference>
<dbReference type="InterPro" id="IPR001898">
    <property type="entry name" value="SLC13A/DASS"/>
</dbReference>
<evidence type="ECO:0000256" key="4">
    <source>
        <dbReference type="ARBA" id="ARBA00022989"/>
    </source>
</evidence>
<dbReference type="Pfam" id="PF03600">
    <property type="entry name" value="CitMHS"/>
    <property type="match status" value="1"/>
</dbReference>
<evidence type="ECO:0000313" key="8">
    <source>
        <dbReference type="EMBL" id="QDU87552.1"/>
    </source>
</evidence>
<name>A0A518D7U1_9BACT</name>
<evidence type="ECO:0000256" key="3">
    <source>
        <dbReference type="ARBA" id="ARBA00022692"/>
    </source>
</evidence>
<evidence type="ECO:0000256" key="1">
    <source>
        <dbReference type="ARBA" id="ARBA00004141"/>
    </source>
</evidence>
<evidence type="ECO:0000256" key="5">
    <source>
        <dbReference type="ARBA" id="ARBA00023136"/>
    </source>
</evidence>
<feature type="transmembrane region" description="Helical" evidence="6">
    <location>
        <begin position="343"/>
        <end position="366"/>
    </location>
</feature>
<dbReference type="KEGG" id="pnd:Pla175_09160"/>
<keyword evidence="9" id="KW-1185">Reference proteome</keyword>
<feature type="transmembrane region" description="Helical" evidence="6">
    <location>
        <begin position="386"/>
        <end position="412"/>
    </location>
</feature>
<gene>
    <name evidence="8" type="primary">sdcS_1</name>
    <name evidence="8" type="ORF">Pla175_09160</name>
</gene>
<sequence length="480" mass="50271">MTTADPADTPGWPLRGAPRTLALIAACVALAWGLAIVPEHAGISPAGRWTLAILVFAAGMWVTEAIPAVATSLLVIGLEIAILGHPGGVFATGPRDWEAFVAPWGSPLIWLFFGGFCLAAGAEKTGFDRRLALSTLGLFGTRPAMVLMGVMLITSVLSMFISNTATAALMFAIIGPLMGAPGQRDRLGRALLLGVAFAASIGGMGTIIGTPPNAIAVGVLADGVESGAATGARTVDFFGWMVLAVPPAALLIVLLWGFLTAFYLRGGAFRPGDALTFQLRTARPAPGWQLWVVQVVFLAAVLLWFSSPWHGVPAAVVAFLPICVFTTAGILTPLDLRRIPWDILLLIAGGLSLGVAIDQTGLAEWIVERLPLDGLAPWQLVLGLGYLTVALSNLMSNTVAANMVLPLALAFMARSDERLIVPIALCASLAACLVISTPPNAIVFSSGRLRAYDFLPGGLLLGTVGPLIVTAWCVWALRWM</sequence>
<dbReference type="GO" id="GO:0005886">
    <property type="term" value="C:plasma membrane"/>
    <property type="evidence" value="ECO:0007669"/>
    <property type="project" value="TreeGrafter"/>
</dbReference>
<keyword evidence="3 6" id="KW-0812">Transmembrane</keyword>
<dbReference type="NCBIfam" id="TIGR00785">
    <property type="entry name" value="dass"/>
    <property type="match status" value="1"/>
</dbReference>
<feature type="transmembrane region" description="Helical" evidence="6">
    <location>
        <begin position="49"/>
        <end position="82"/>
    </location>
</feature>
<feature type="transmembrane region" description="Helical" evidence="6">
    <location>
        <begin position="102"/>
        <end position="119"/>
    </location>
</feature>
<accession>A0A518D7U1</accession>
<organism evidence="8 9">
    <name type="scientific">Pirellulimonas nuda</name>
    <dbReference type="NCBI Taxonomy" id="2528009"/>
    <lineage>
        <taxon>Bacteria</taxon>
        <taxon>Pseudomonadati</taxon>
        <taxon>Planctomycetota</taxon>
        <taxon>Planctomycetia</taxon>
        <taxon>Pirellulales</taxon>
        <taxon>Lacipirellulaceae</taxon>
        <taxon>Pirellulimonas</taxon>
    </lineage>
</organism>
<dbReference type="OrthoDB" id="9766267at2"/>
<feature type="transmembrane region" description="Helical" evidence="6">
    <location>
        <begin position="237"/>
        <end position="264"/>
    </location>
</feature>
<feature type="transmembrane region" description="Helical" evidence="6">
    <location>
        <begin position="159"/>
        <end position="178"/>
    </location>
</feature>
<feature type="transmembrane region" description="Helical" evidence="6">
    <location>
        <begin position="190"/>
        <end position="210"/>
    </location>
</feature>
<dbReference type="Proteomes" id="UP000317429">
    <property type="component" value="Chromosome"/>
</dbReference>
<feature type="transmembrane region" description="Helical" evidence="6">
    <location>
        <begin position="457"/>
        <end position="477"/>
    </location>
</feature>
<keyword evidence="2" id="KW-0813">Transport</keyword>
<dbReference type="InterPro" id="IPR004680">
    <property type="entry name" value="Cit_transptr-like_dom"/>
</dbReference>